<organism evidence="1 2">
    <name type="scientific">Dioscorea alata</name>
    <name type="common">Purple yam</name>
    <dbReference type="NCBI Taxonomy" id="55571"/>
    <lineage>
        <taxon>Eukaryota</taxon>
        <taxon>Viridiplantae</taxon>
        <taxon>Streptophyta</taxon>
        <taxon>Embryophyta</taxon>
        <taxon>Tracheophyta</taxon>
        <taxon>Spermatophyta</taxon>
        <taxon>Magnoliopsida</taxon>
        <taxon>Liliopsida</taxon>
        <taxon>Dioscoreales</taxon>
        <taxon>Dioscoreaceae</taxon>
        <taxon>Dioscorea</taxon>
    </lineage>
</organism>
<protein>
    <submittedName>
        <fullName evidence="1">Uncharacterized protein</fullName>
    </submittedName>
</protein>
<accession>A0ACB7WTB0</accession>
<reference evidence="2" key="1">
    <citation type="journal article" date="2022" name="Nat. Commun.">
        <title>Chromosome evolution and the genetic basis of agronomically important traits in greater yam.</title>
        <authorList>
            <person name="Bredeson J.V."/>
            <person name="Lyons J.B."/>
            <person name="Oniyinde I.O."/>
            <person name="Okereke N.R."/>
            <person name="Kolade O."/>
            <person name="Nnabue I."/>
            <person name="Nwadili C.O."/>
            <person name="Hribova E."/>
            <person name="Parker M."/>
            <person name="Nwogha J."/>
            <person name="Shu S."/>
            <person name="Carlson J."/>
            <person name="Kariba R."/>
            <person name="Muthemba S."/>
            <person name="Knop K."/>
            <person name="Barton G.J."/>
            <person name="Sherwood A.V."/>
            <person name="Lopez-Montes A."/>
            <person name="Asiedu R."/>
            <person name="Jamnadass R."/>
            <person name="Muchugi A."/>
            <person name="Goodstein D."/>
            <person name="Egesi C.N."/>
            <person name="Featherston J."/>
            <person name="Asfaw A."/>
            <person name="Simpson G.G."/>
            <person name="Dolezel J."/>
            <person name="Hendre P.S."/>
            <person name="Van Deynze A."/>
            <person name="Kumar P.L."/>
            <person name="Obidiegwu J.E."/>
            <person name="Bhattacharjee R."/>
            <person name="Rokhsar D.S."/>
        </authorList>
    </citation>
    <scope>NUCLEOTIDE SEQUENCE [LARGE SCALE GENOMIC DNA]</scope>
    <source>
        <strain evidence="2">cv. TDa95/00328</strain>
    </source>
</reference>
<gene>
    <name evidence="1" type="ORF">IHE45_01G014200</name>
</gene>
<evidence type="ECO:0000313" key="2">
    <source>
        <dbReference type="Proteomes" id="UP000827976"/>
    </source>
</evidence>
<evidence type="ECO:0000313" key="1">
    <source>
        <dbReference type="EMBL" id="KAH7691681.1"/>
    </source>
</evidence>
<proteinExistence type="predicted"/>
<comment type="caution">
    <text evidence="1">The sequence shown here is derived from an EMBL/GenBank/DDBJ whole genome shotgun (WGS) entry which is preliminary data.</text>
</comment>
<name>A0ACB7WTB0_DIOAL</name>
<keyword evidence="2" id="KW-1185">Reference proteome</keyword>
<dbReference type="EMBL" id="CM037011">
    <property type="protein sequence ID" value="KAH7691681.1"/>
    <property type="molecule type" value="Genomic_DNA"/>
</dbReference>
<sequence>MNSPNSSSSSSSMQREFTKLARILPCKPIINAVSVKNMRARQTLDFSTKVLVVPDKQYSSQSLQMIPGESHSNPHLAQDPPQSKLIKISLYATQISSRTKDIIKSVISETIHRRLSMDNVAPLEVLMNIELMTCSAENR</sequence>
<dbReference type="Proteomes" id="UP000827976">
    <property type="component" value="Chromosome 1"/>
</dbReference>